<evidence type="ECO:0000259" key="6">
    <source>
        <dbReference type="PROSITE" id="PS51190"/>
    </source>
</evidence>
<dbReference type="PROSITE" id="PS50290">
    <property type="entry name" value="PI3_4_KINASE_3"/>
    <property type="match status" value="1"/>
</dbReference>
<accession>B6K7A4</accession>
<dbReference type="InterPro" id="IPR050517">
    <property type="entry name" value="DDR_Repair_Kinase"/>
</dbReference>
<dbReference type="EMBL" id="KE651168">
    <property type="protein sequence ID" value="EEB09408.1"/>
    <property type="molecule type" value="Genomic_DNA"/>
</dbReference>
<dbReference type="SUPFAM" id="SSF48371">
    <property type="entry name" value="ARM repeat"/>
    <property type="match status" value="4"/>
</dbReference>
<feature type="domain" description="FAT" evidence="5">
    <location>
        <begin position="2485"/>
        <end position="3041"/>
    </location>
</feature>
<dbReference type="InterPro" id="IPR046807">
    <property type="entry name" value="Tra1_central"/>
</dbReference>
<dbReference type="GO" id="GO:0000124">
    <property type="term" value="C:SAGA complex"/>
    <property type="evidence" value="ECO:0000318"/>
    <property type="project" value="GO_Central"/>
</dbReference>
<feature type="domain" description="PI3K/PI4K catalytic" evidence="4">
    <location>
        <begin position="3271"/>
        <end position="3608"/>
    </location>
</feature>
<keyword evidence="2" id="KW-0175">Coiled coil</keyword>
<comment type="similarity">
    <text evidence="1">Belongs to the PI3/PI4-kinase family. TRA1 subfamily.</text>
</comment>
<dbReference type="eggNOG" id="KOG0889">
    <property type="taxonomic scope" value="Eukaryota"/>
</dbReference>
<feature type="region of interest" description="Disordered" evidence="3">
    <location>
        <begin position="460"/>
        <end position="483"/>
    </location>
</feature>
<dbReference type="InterPro" id="IPR003152">
    <property type="entry name" value="FATC_dom"/>
</dbReference>
<dbReference type="JaponicusDB" id="SJAG_04613">
    <property type="gene designation" value="tra1"/>
</dbReference>
<protein>
    <submittedName>
        <fullName evidence="7">Transcription-associated protein</fullName>
    </submittedName>
</protein>
<dbReference type="InterPro" id="IPR016024">
    <property type="entry name" value="ARM-type_fold"/>
</dbReference>
<feature type="coiled-coil region" evidence="2">
    <location>
        <begin position="1614"/>
        <end position="1641"/>
    </location>
</feature>
<dbReference type="Pfam" id="PF00454">
    <property type="entry name" value="PI3_PI4_kinase"/>
    <property type="match status" value="1"/>
</dbReference>
<dbReference type="GO" id="GO:0005634">
    <property type="term" value="C:nucleus"/>
    <property type="evidence" value="ECO:0000318"/>
    <property type="project" value="GO_Central"/>
</dbReference>
<dbReference type="GO" id="GO:0035267">
    <property type="term" value="C:NuA4 histone acetyltransferase complex"/>
    <property type="evidence" value="ECO:0000318"/>
    <property type="project" value="GO_Central"/>
</dbReference>
<dbReference type="GO" id="GO:0000122">
    <property type="term" value="P:negative regulation of transcription by RNA polymerase II"/>
    <property type="evidence" value="ECO:0007669"/>
    <property type="project" value="EnsemblFungi"/>
</dbReference>
<evidence type="ECO:0000256" key="3">
    <source>
        <dbReference type="SAM" id="MobiDB-lite"/>
    </source>
</evidence>
<dbReference type="Pfam" id="PF20206">
    <property type="entry name" value="Tra1_ring"/>
    <property type="match status" value="3"/>
</dbReference>
<feature type="domain" description="FATC" evidence="6">
    <location>
        <begin position="3605"/>
        <end position="3637"/>
    </location>
</feature>
<dbReference type="SMART" id="SM01343">
    <property type="entry name" value="FATC"/>
    <property type="match status" value="1"/>
</dbReference>
<evidence type="ECO:0000313" key="7">
    <source>
        <dbReference type="EMBL" id="EEB09408.1"/>
    </source>
</evidence>
<name>B6K7A4_SCHJY</name>
<dbReference type="PANTHER" id="PTHR11139">
    <property type="entry name" value="ATAXIA TELANGIECTASIA MUTATED ATM -RELATED"/>
    <property type="match status" value="1"/>
</dbReference>
<dbReference type="STRING" id="402676.B6K7A4"/>
<dbReference type="GeneID" id="7049767"/>
<evidence type="ECO:0000256" key="1">
    <source>
        <dbReference type="ARBA" id="ARBA00007234"/>
    </source>
</evidence>
<dbReference type="OMA" id="CLDLYGQ"/>
<dbReference type="PANTHER" id="PTHR11139:SF1">
    <property type="entry name" value="TRANSFORMATION_TRANSCRIPTION DOMAIN-ASSOCIATED PROTEIN"/>
    <property type="match status" value="1"/>
</dbReference>
<dbReference type="Pfam" id="PF02260">
    <property type="entry name" value="FATC"/>
    <property type="match status" value="1"/>
</dbReference>
<dbReference type="GO" id="GO:0006355">
    <property type="term" value="P:regulation of DNA-templated transcription"/>
    <property type="evidence" value="ECO:0000318"/>
    <property type="project" value="GO_Central"/>
</dbReference>
<reference evidence="7 9" key="1">
    <citation type="journal article" date="2011" name="Science">
        <title>Comparative functional genomics of the fission yeasts.</title>
        <authorList>
            <person name="Rhind N."/>
            <person name="Chen Z."/>
            <person name="Yassour M."/>
            <person name="Thompson D.A."/>
            <person name="Haas B.J."/>
            <person name="Habib N."/>
            <person name="Wapinski I."/>
            <person name="Roy S."/>
            <person name="Lin M.F."/>
            <person name="Heiman D.I."/>
            <person name="Young S.K."/>
            <person name="Furuya K."/>
            <person name="Guo Y."/>
            <person name="Pidoux A."/>
            <person name="Chen H.M."/>
            <person name="Robbertse B."/>
            <person name="Goldberg J.M."/>
            <person name="Aoki K."/>
            <person name="Bayne E.H."/>
            <person name="Berlin A.M."/>
            <person name="Desjardins C.A."/>
            <person name="Dobbs E."/>
            <person name="Dukaj L."/>
            <person name="Fan L."/>
            <person name="FitzGerald M.G."/>
            <person name="French C."/>
            <person name="Gujja S."/>
            <person name="Hansen K."/>
            <person name="Keifenheim D."/>
            <person name="Levin J.Z."/>
            <person name="Mosher R.A."/>
            <person name="Mueller C.A."/>
            <person name="Pfiffner J."/>
            <person name="Priest M."/>
            <person name="Russ C."/>
            <person name="Smialowska A."/>
            <person name="Swoboda P."/>
            <person name="Sykes S.M."/>
            <person name="Vaughn M."/>
            <person name="Vengrova S."/>
            <person name="Yoder R."/>
            <person name="Zeng Q."/>
            <person name="Allshire R."/>
            <person name="Baulcombe D."/>
            <person name="Birren B.W."/>
            <person name="Brown W."/>
            <person name="Ekwall K."/>
            <person name="Kellis M."/>
            <person name="Leatherwood J."/>
            <person name="Levin H."/>
            <person name="Margalit H."/>
            <person name="Martienssen R."/>
            <person name="Nieduszynski C.A."/>
            <person name="Spatafora J.W."/>
            <person name="Friedman N."/>
            <person name="Dalgaard J.Z."/>
            <person name="Baumann P."/>
            <person name="Niki H."/>
            <person name="Regev A."/>
            <person name="Nusbaum C."/>
        </authorList>
    </citation>
    <scope>NUCLEOTIDE SEQUENCE [LARGE SCALE GENOMIC DNA]</scope>
    <source>
        <strain evidence="9">yFS275 / FY16936</strain>
    </source>
</reference>
<dbReference type="OrthoDB" id="5570127at2759"/>
<dbReference type="InterPro" id="IPR011009">
    <property type="entry name" value="Kinase-like_dom_sf"/>
</dbReference>
<evidence type="ECO:0000313" key="8">
    <source>
        <dbReference type="JaponicusDB" id="SJAG_04613"/>
    </source>
</evidence>
<evidence type="ECO:0000259" key="4">
    <source>
        <dbReference type="PROSITE" id="PS50290"/>
    </source>
</evidence>
<dbReference type="RefSeq" id="XP_002175701.1">
    <property type="nucleotide sequence ID" value="XM_002175665.1"/>
</dbReference>
<feature type="compositionally biased region" description="Low complexity" evidence="3">
    <location>
        <begin position="470"/>
        <end position="480"/>
    </location>
</feature>
<evidence type="ECO:0000313" key="9">
    <source>
        <dbReference type="Proteomes" id="UP000001744"/>
    </source>
</evidence>
<dbReference type="GO" id="GO:0140861">
    <property type="term" value="P:DNA repair-dependent chromatin remodeling"/>
    <property type="evidence" value="ECO:0000318"/>
    <property type="project" value="GO_Central"/>
</dbReference>
<dbReference type="InterPro" id="IPR000403">
    <property type="entry name" value="PI3/4_kinase_cat_dom"/>
</dbReference>
<dbReference type="PROSITE" id="PS51189">
    <property type="entry name" value="FAT"/>
    <property type="match status" value="1"/>
</dbReference>
<dbReference type="InterPro" id="IPR003151">
    <property type="entry name" value="PIK-rel_kinase_FAT"/>
</dbReference>
<dbReference type="InterPro" id="IPR014009">
    <property type="entry name" value="PIK_FAT"/>
</dbReference>
<dbReference type="PROSITE" id="PS51190">
    <property type="entry name" value="FATC"/>
    <property type="match status" value="1"/>
</dbReference>
<sequence length="3637" mass="415657">MEPLRSEAWRSRLCDAGLASKQKTNVAIELCDALNNLLASETKKEIVSTLAPVVLDLLEKEQPVFSSIAATHRLRLTLMEILRKFITFEGFSDHALRTFLLALRVVREDNEEMAVIALKLLILLFRTFGPLLQPHVREFVKLVVELYKAMPTVVAEMFPSRPPPSPNVLNIMSISNTDFATEPTAPKQLQRGNTSFKALLECPLIVVFLLQTYKELAQALLPLLAPLAIQFISLQALPQAEAHRLAESQNETFVGVVPSLRRNHHYNDFISAQVKTYSFLAYLLRGYGNALQQYKQSLPLYTLHLFIDCPPELAHARKELLIATRHVLSTDIRNDFLPYIDDLLNPKILTGTGLTAKHTLRPLAYSMLADMLHHVRHSLSLSQVYKAVCEFSNVLRDPTFTAGVQAMAIKLLLNLIERLLSFNEKSSARVILLVIIEAFVEKMELLNAEMKSIREELRVQEANRPEENDGTNNDGSDGNGVRTDSADLAKKSDLFTNQAEATNINVVINPLGDMHEKGPDKVKDPLFLFKHLILGLKSIFFGLRNCNVPCPPNSSISAQAWSTTIHFTSSSEISLLHRLLIQGCKGFYIYTVDEKDGSLHSLPLSAQSSSDFNDQRLAARIAEVKEVLEVFATIFVYLDPSTYIELLETEFPSLLECITKNLALIHLIQFWIVNETTSALCTDVLLSFLLTKLETVGSRNVETVSVLLRLFRLSFMSVNIFPEKNEAVLRPYVSQILYKCFELCGKAEQPINYFYLLRAFFRSIGGGKFDSLYKEVVPVLPLMLESFNKLLYSSRKQSEKELFAELCLTLPVRLSVLLPYISYLMRPLVIALRGPPEISNQGLRTFELCLDNLTQEFFDPLLEPVAKEVFEALWDHLSISSSQNQQQVAIRILGKMGGRNRQLPLGTSDFKNGPVKSDILTLSMSFFDDDKEFTFEHYRFINVASSILHSKSSSELDLDDAFRFTCASLKLLFSSQLPQENVLGLMGHFSKVISGVPIETFFKNRGVYGNFGDIHTEKKSIQTETVLCLFETLIYSSQIEKYKTEATELLSSVLEWLSIVDIANCVDSLQAPNKYANLVSEDTNVRLTFETFIRAAFRCLSSDLETVRTTSLQFINYYFNTAKQLLGSAELVPHLPSFHSTLLLACKNCYESQWYMKSAGFSGINCLTNSEVAGEKWLRFAFTDICKALLFIIKDTASDFSILKIDEVQASILLLLTKTCTFPDTYSTEEKCKLLLDLLSPFYFELPHPNGNVRSTVQNVLETASRTNNISVKDLLSPVKDRILAPIFGKPLRALPFALQIGHIEAITYCLSLKPAFLDYSDEFVRLLREAIALADAEDEAFLSIIKSSQVKSSNALNELRVTCLKLLLTALRTLRFEQPHQLQTRNKITSIFFKSLYNPAEDIFVIANSGLKEILSQNQKLPKEILQSGLRPILVNLSDHQRLSVNGLEGLSRLLRLLTNYFKVEIGKKLLLHLQALSGLQVLQTASLKVLEKNDAVSVISALVRVFEFLPPLAVRFLSELTSSVLRIENGLRRLKLLAVGSNYVSKLVEIAIQTPSLENLAPLFAVQILACVLPRCSEVKAVEALSAKLIISARSIHEFVTSFPDVLYLEVKNALKAVAELLLNLLSRLERKLEFALEVLKFDPDVLTEIVPSYVAELKNVLVNTATLNDAKTTFIVCCELMDDRALTLSLKTFLLDQIMFPLLLGEFGSQLIDKDTAIALHNHLWKISLKDTTEGTVFTDDIRYHTLRLTTYLCREYPKVFGEYRKSIIMSAWNYFKLEDPLVKHMAYAAASCFIAVYDTPAKIVTPVYVALLKDSQYEYKNITEFSLNCLAPVLPVRMNTMSDMTLPLWAKLPKLVISEDAHGLHQLMNIFKFICTNSKLFYPYHKNYFLVMINALQKLASVPTSNDESITLALNMIRTLEQWTALYEEEKKPVTECPLSDNAKAYVLMFLNKFIAVRQDPLENSLYAKEAMELLNKLLSHECWKSIKFNYDFFEKILVEMDNTDKNVNTIANTLNVLVAYLQQLPSDWIHDELSRLSQLLDKSIRSVNKTIFKALRKVLVPILKNVPVKTENDDDLLENRGFRSVLLAVAQDNLAAMTNLDAIIYILETFAEDHVETLDFLVTGLSKSFQKVVKDHLMLISQAASGSADGSTKYAEALEQNSSLLIRMIDVIKLRMAHLGDQRRWFLDVLIQLIDKSTSFELCSHILKLTREWVLVQRDTFPTIKEKTVLLLKMQLFEGRFSNKLVKDASDLLCEIYTNPTFYQTELTARLKQAFLFTTESKDSVIRQKFMAILDKSMSKSIYSRLRFIFESKCWDVIPAAYWIKQANYLLLGCINFDKVIAPTLQCLRFTSPQDICSRFSHILASISSDNQDEFKTSLSKRLKLFFESSNQVRAADICSCIANMQFIKKDEAHILWCKLFPSAWSMLKLRDHSDLTKSVIYLLTREFHLQQVNKRPNVIKTLISSFNYSRPMLELPPHLVKYLGKLYGIYYESIVFLEDQLQENGDVDQSAIVQESRANALAEMYASLEECDMFYGHWRNRSKYLETVVAMSYEQLGMWGRAQQLFEQAQMKARSEANPFTESEYNVWEDHWVLCTQKLQQWDVLTELAKHEGSSELLLECAWRISDWSNNRYSLEVAIKNLSAVPTPRKLTFQSLITLQKSISQPTAIVDFQKALNEAVQLSLIKWQQLPEKVNQSHLSLLNLFQQFVELQESSTIYSHLSSVNAQNITAHVSPIKSILQAWQERLPNLWENITIWRDLVSWRQITFSMINRVYLPLIPTLQKSNPSNSTSFLFRGYHETAWMINRFARVARKQGLFSVCLNLLTKIYTLPNIEIQEAFFKLREQVLCYLENSKELEVGLEVITNTNVMYFSAPQKSEFFTLKGVFLEKLKRFDEANQTYAAAVQIDLHLPRAWAEWGRYNDKLFQQDAGNLNAACNAMSCYLQAAGLFDNAKARKLISRILWMLSLDNNEGVISKSFESFKGELVTWHWITFIPQLLTSLSHSEHRCARQILARIAKTYPQALYYQLRTTREDYAIIKKRTRAAIEKSSHPEESSFNMQSSPLMFTANHSSNESHTDTMDEMRQMASAPRQPWEHVEDIMSILKTAYPLLALTMETLINQIQTRFKCKSEEDSLRLIVALLQDALQYSVRLGALNTESKVPASVESNLSVFADNVLPEYCREQFKNDFLTSNLNFKSYLEHLRIWRSRFERLLKRSPRRLYLEQISSYLSEFHYQKFDDVEIPGQYLQHRNNNTNFVRIERFLLEVDVVIRYSVCHKRITIRGSDGSLHPFAIQYPSARHSRREERIMQLLRIFNDAMDTDCQTRKRNLKFFVPGAIPLSAHIRLLTDDPTFVTLHEIFQTYCHAQGIDESAPTTKFAISLSDCLRSINVQGASSFTDEEKMQKKKFVFEKRIELYKDIQANMVRRTVVLDFFRETIEDYAHFWLFRKNFTYQYACFAFASHVLSINNRFPTKLYFTKNAGFAWTTEMLPAMASNSPVFHNNEIVPFRLTPNIQEFIGKTGMVGLFGPSIMIIARALMQPGYDLDMWLSIFIRDELIWWFTQQRQPPSSNGLLREKVISNTDLIVRRVSSIGQPAFGNLPANQTILDYISQAVNPKALAQMDVLWAPWL</sequence>
<dbReference type="Pfam" id="PF20175">
    <property type="entry name" value="Tra1_central"/>
    <property type="match status" value="1"/>
</dbReference>
<evidence type="ECO:0000259" key="5">
    <source>
        <dbReference type="PROSITE" id="PS51189"/>
    </source>
</evidence>
<dbReference type="CDD" id="cd05163">
    <property type="entry name" value="PIKK_TRRAP"/>
    <property type="match status" value="1"/>
</dbReference>
<dbReference type="SUPFAM" id="SSF56112">
    <property type="entry name" value="Protein kinase-like (PK-like)"/>
    <property type="match status" value="1"/>
</dbReference>
<dbReference type="SMART" id="SM00146">
    <property type="entry name" value="PI3Kc"/>
    <property type="match status" value="1"/>
</dbReference>
<dbReference type="Pfam" id="PF02259">
    <property type="entry name" value="FAT"/>
    <property type="match status" value="1"/>
</dbReference>
<keyword evidence="9" id="KW-1185">Reference proteome</keyword>
<evidence type="ECO:0000256" key="2">
    <source>
        <dbReference type="SAM" id="Coils"/>
    </source>
</evidence>
<dbReference type="InterPro" id="IPR046805">
    <property type="entry name" value="Tra1_ring"/>
</dbReference>
<dbReference type="HOGENOM" id="CLU_000129_1_0_1"/>
<dbReference type="Proteomes" id="UP000001744">
    <property type="component" value="Unassembled WGS sequence"/>
</dbReference>
<organism evidence="7 9">
    <name type="scientific">Schizosaccharomyces japonicus (strain yFS275 / FY16936)</name>
    <name type="common">Fission yeast</name>
    <dbReference type="NCBI Taxonomy" id="402676"/>
    <lineage>
        <taxon>Eukaryota</taxon>
        <taxon>Fungi</taxon>
        <taxon>Dikarya</taxon>
        <taxon>Ascomycota</taxon>
        <taxon>Taphrinomycotina</taxon>
        <taxon>Schizosaccharomycetes</taxon>
        <taxon>Schizosaccharomycetales</taxon>
        <taxon>Schizosaccharomycetaceae</taxon>
        <taxon>Schizosaccharomyces</taxon>
    </lineage>
</organism>
<dbReference type="VEuPathDB" id="FungiDB:SJAG_04613"/>
<proteinExistence type="inferred from homology"/>
<gene>
    <name evidence="8" type="primary">tra1</name>
    <name evidence="7" type="ORF">SJAG_04613</name>
</gene>